<name>C0K005_9BACT</name>
<sequence>MTLTGIKGFFRIYHVNGATTLYTLHKQMRADMEFPQDQLIMFKALDIEGAVVGRYGLFDLGSGTVDQVSLEKAVKAGATDFVYFYDVTNRKSVNITVEGVVEGGVVSPDSPFIAESKGPNPIEFENGYVAYEDLPDEQRHLPGENKGGLDFDDDEDFDDEEEEEEEEDDDEDGKEIYDENE</sequence>
<dbReference type="AlphaFoldDB" id="C0K005"/>
<organism evidence="3">
    <name type="scientific">uncultured bacterium URE4</name>
    <dbReference type="NCBI Taxonomy" id="581112"/>
    <lineage>
        <taxon>Bacteria</taxon>
        <taxon>environmental samples</taxon>
    </lineage>
</organism>
<dbReference type="InterPro" id="IPR012912">
    <property type="entry name" value="Plasmid_pRiA4b_Orf3-like"/>
</dbReference>
<evidence type="ECO:0000313" key="3">
    <source>
        <dbReference type="EMBL" id="ACM91035.1"/>
    </source>
</evidence>
<reference evidence="3" key="1">
    <citation type="submission" date="2008-11" db="EMBL/GenBank/DDBJ databases">
        <title>Isolation and characterization of a fructose-1,6-bisphosphatase in Bacteroides sp. from a rumen metagenomic library.</title>
        <authorList>
            <person name="Wang J."/>
            <person name="Liu K."/>
            <person name="Zhao S."/>
            <person name="Bu D."/>
            <person name="Li D."/>
            <person name="Yu P."/>
            <person name="Wei H."/>
            <person name="Zhou L."/>
        </authorList>
    </citation>
    <scope>NUCLEOTIDE SEQUENCE</scope>
</reference>
<feature type="domain" description="Plasmid pRiA4b Orf3-like" evidence="2">
    <location>
        <begin position="10"/>
        <end position="136"/>
    </location>
</feature>
<dbReference type="Gene3D" id="3.10.290.30">
    <property type="entry name" value="MM3350-like"/>
    <property type="match status" value="1"/>
</dbReference>
<dbReference type="SUPFAM" id="SSF159941">
    <property type="entry name" value="MM3350-like"/>
    <property type="match status" value="1"/>
</dbReference>
<evidence type="ECO:0000256" key="1">
    <source>
        <dbReference type="SAM" id="MobiDB-lite"/>
    </source>
</evidence>
<feature type="compositionally biased region" description="Basic and acidic residues" evidence="1">
    <location>
        <begin position="136"/>
        <end position="149"/>
    </location>
</feature>
<evidence type="ECO:0000259" key="2">
    <source>
        <dbReference type="Pfam" id="PF07929"/>
    </source>
</evidence>
<protein>
    <recommendedName>
        <fullName evidence="2">Plasmid pRiA4b Orf3-like domain-containing protein</fullName>
    </recommendedName>
</protein>
<feature type="compositionally biased region" description="Acidic residues" evidence="1">
    <location>
        <begin position="150"/>
        <end position="173"/>
    </location>
</feature>
<dbReference type="InterPro" id="IPR024047">
    <property type="entry name" value="MM3350-like_sf"/>
</dbReference>
<feature type="region of interest" description="Disordered" evidence="1">
    <location>
        <begin position="134"/>
        <end position="181"/>
    </location>
</feature>
<dbReference type="Pfam" id="PF07929">
    <property type="entry name" value="PRiA4_ORF3"/>
    <property type="match status" value="1"/>
</dbReference>
<accession>C0K005</accession>
<dbReference type="EMBL" id="FJ529691">
    <property type="protein sequence ID" value="ACM91035.1"/>
    <property type="molecule type" value="Genomic_DNA"/>
</dbReference>
<proteinExistence type="predicted"/>